<sequence>MFHRRTQYPPPSGNYSVKVKRGDSWRNHRNCRLQISVGHQYHEAEKLSATIEWATNRFTPEQGSQIFLCVNDTLQRYNSMSKDNITEKKALEQSIELGNEWIERNSCFFSKIRNLYLSRWDSWRSHKDYKKSLDSTYKLYDRNIEFHNAIDKNAYVFWERQKNRNRSSKRTLARSLELSKLYLLEETAVFSLMFKYNPAIDIYPGTTLLPCTIFQGRSNIPGLPDGLGQGAFAQIDFAKNSKIRNK</sequence>
<dbReference type="GO" id="GO:0016755">
    <property type="term" value="F:aminoacyltransferase activity"/>
    <property type="evidence" value="ECO:0007669"/>
    <property type="project" value="InterPro"/>
</dbReference>
<comment type="caution">
    <text evidence="1">The sequence shown here is derived from an EMBL/GenBank/DDBJ whole genome shotgun (WGS) entry which is preliminary data.</text>
</comment>
<dbReference type="AlphaFoldDB" id="A0A4V2WA84"/>
<evidence type="ECO:0000313" key="1">
    <source>
        <dbReference type="EMBL" id="TCW38330.1"/>
    </source>
</evidence>
<reference evidence="1 2" key="1">
    <citation type="submission" date="2019-03" db="EMBL/GenBank/DDBJ databases">
        <title>Genomic Encyclopedia of Type Strains, Phase IV (KMG-IV): sequencing the most valuable type-strain genomes for metagenomic binning, comparative biology and taxonomic classification.</title>
        <authorList>
            <person name="Goeker M."/>
        </authorList>
    </citation>
    <scope>NUCLEOTIDE SEQUENCE [LARGE SCALE GENOMIC DNA]</scope>
    <source>
        <strain evidence="1 2">DSM 203</strain>
    </source>
</reference>
<proteinExistence type="predicted"/>
<dbReference type="RefSeq" id="WP_132228674.1">
    <property type="nucleotide sequence ID" value="NZ_NRRH01000006.1"/>
</dbReference>
<dbReference type="InterPro" id="IPR038622">
    <property type="entry name" value="CDPS_sf"/>
</dbReference>
<gene>
    <name evidence="1" type="ORF">EDC29_102222</name>
</gene>
<dbReference type="EMBL" id="SMDC01000002">
    <property type="protein sequence ID" value="TCW38330.1"/>
    <property type="molecule type" value="Genomic_DNA"/>
</dbReference>
<dbReference type="Gene3D" id="3.40.50.11710">
    <property type="entry name" value="Cyclodipeptide synthase"/>
    <property type="match status" value="1"/>
</dbReference>
<dbReference type="Proteomes" id="UP000295247">
    <property type="component" value="Unassembled WGS sequence"/>
</dbReference>
<organism evidence="1 2">
    <name type="scientific">Marichromatium gracile</name>
    <name type="common">Chromatium gracile</name>
    <dbReference type="NCBI Taxonomy" id="1048"/>
    <lineage>
        <taxon>Bacteria</taxon>
        <taxon>Pseudomonadati</taxon>
        <taxon>Pseudomonadota</taxon>
        <taxon>Gammaproteobacteria</taxon>
        <taxon>Chromatiales</taxon>
        <taxon>Chromatiaceae</taxon>
        <taxon>Marichromatium</taxon>
    </lineage>
</organism>
<accession>A0A4V2WA84</accession>
<protein>
    <submittedName>
        <fullName evidence="1">tRNA-dependent cyclodipeptide synthase</fullName>
    </submittedName>
</protein>
<evidence type="ECO:0000313" key="2">
    <source>
        <dbReference type="Proteomes" id="UP000295247"/>
    </source>
</evidence>
<name>A0A4V2WA84_MARGR</name>